<dbReference type="AlphaFoldDB" id="A0A450XYZ8"/>
<dbReference type="InterPro" id="IPR029060">
    <property type="entry name" value="PIN-like_dom_sf"/>
</dbReference>
<evidence type="ECO:0000313" key="2">
    <source>
        <dbReference type="EMBL" id="VFK34514.1"/>
    </source>
</evidence>
<sequence>MAFAGQPEVTASMREKMMRLYLDNCAFNRPFDDQSHIRVRLEAEAKLYLQGRIKEGKTALAWSYILDIENDQNPFEEKKSAIAKWKRLAVVDVEETESLKERADSFVASGVKAKDALHVSAAIEGKADFFITTDDRLLKKLVAHSNLFSMYDHLKVALISSRFVR</sequence>
<name>A0A450XYZ8_9GAMM</name>
<accession>A0A450XYZ8</accession>
<proteinExistence type="predicted"/>
<protein>
    <recommendedName>
        <fullName evidence="3">PIN domain-containing protein</fullName>
    </recommendedName>
</protein>
<dbReference type="EMBL" id="CAADFP010000276">
    <property type="protein sequence ID" value="VFK34514.1"/>
    <property type="molecule type" value="Genomic_DNA"/>
</dbReference>
<reference evidence="2" key="1">
    <citation type="submission" date="2019-02" db="EMBL/GenBank/DDBJ databases">
        <authorList>
            <person name="Gruber-Vodicka R. H."/>
            <person name="Seah K. B. B."/>
        </authorList>
    </citation>
    <scope>NUCLEOTIDE SEQUENCE</scope>
    <source>
        <strain evidence="1">BECK_S312</strain>
        <strain evidence="2">BECK_S426</strain>
    </source>
</reference>
<evidence type="ECO:0008006" key="3">
    <source>
        <dbReference type="Google" id="ProtNLM"/>
    </source>
</evidence>
<gene>
    <name evidence="1" type="ORF">BECKLPF1236A_GA0070988_102828</name>
    <name evidence="2" type="ORF">BECKLPF1236C_GA0070990_102768</name>
</gene>
<dbReference type="EMBL" id="CAADFM010000282">
    <property type="protein sequence ID" value="VFK20952.1"/>
    <property type="molecule type" value="Genomic_DNA"/>
</dbReference>
<dbReference type="SUPFAM" id="SSF88723">
    <property type="entry name" value="PIN domain-like"/>
    <property type="match status" value="1"/>
</dbReference>
<evidence type="ECO:0000313" key="1">
    <source>
        <dbReference type="EMBL" id="VFK20952.1"/>
    </source>
</evidence>
<organism evidence="2">
    <name type="scientific">Candidatus Kentrum sp. LPFa</name>
    <dbReference type="NCBI Taxonomy" id="2126335"/>
    <lineage>
        <taxon>Bacteria</taxon>
        <taxon>Pseudomonadati</taxon>
        <taxon>Pseudomonadota</taxon>
        <taxon>Gammaproteobacteria</taxon>
        <taxon>Candidatus Kentrum</taxon>
    </lineage>
</organism>